<reference evidence="1" key="1">
    <citation type="journal article" date="2014" name="Int. J. Syst. Evol. Microbiol.">
        <title>Complete genome sequence of Corynebacterium casei LMG S-19264T (=DSM 44701T), isolated from a smear-ripened cheese.</title>
        <authorList>
            <consortium name="US DOE Joint Genome Institute (JGI-PGF)"/>
            <person name="Walter F."/>
            <person name="Albersmeier A."/>
            <person name="Kalinowski J."/>
            <person name="Ruckert C."/>
        </authorList>
    </citation>
    <scope>NUCLEOTIDE SEQUENCE</scope>
    <source>
        <strain evidence="1">KCTC 32422</strain>
    </source>
</reference>
<evidence type="ECO:0000313" key="1">
    <source>
        <dbReference type="EMBL" id="GGZ86542.1"/>
    </source>
</evidence>
<keyword evidence="2" id="KW-1185">Reference proteome</keyword>
<evidence type="ECO:0000313" key="2">
    <source>
        <dbReference type="Proteomes" id="UP000634139"/>
    </source>
</evidence>
<organism evidence="1 2">
    <name type="scientific">Novosphingobium arvoryzae</name>
    <dbReference type="NCBI Taxonomy" id="1256514"/>
    <lineage>
        <taxon>Bacteria</taxon>
        <taxon>Pseudomonadati</taxon>
        <taxon>Pseudomonadota</taxon>
        <taxon>Alphaproteobacteria</taxon>
        <taxon>Sphingomonadales</taxon>
        <taxon>Sphingomonadaceae</taxon>
        <taxon>Novosphingobium</taxon>
    </lineage>
</organism>
<sequence>MIALAVLLAAAFTGPDAVPALEAVKSCDRGAMADMTKAEPHRRSQFAAAAYAEQQAIARERAALLTRPTADPTPAGQASLALALGALDARQKQLDDARAVESSWRTLVDELRADFLANCAQGKR</sequence>
<reference evidence="1" key="2">
    <citation type="submission" date="2020-09" db="EMBL/GenBank/DDBJ databases">
        <authorList>
            <person name="Sun Q."/>
            <person name="Kim S."/>
        </authorList>
    </citation>
    <scope>NUCLEOTIDE SEQUENCE</scope>
    <source>
        <strain evidence="1">KCTC 32422</strain>
    </source>
</reference>
<protein>
    <submittedName>
        <fullName evidence="1">Uncharacterized protein</fullName>
    </submittedName>
</protein>
<comment type="caution">
    <text evidence="1">The sequence shown here is derived from an EMBL/GenBank/DDBJ whole genome shotgun (WGS) entry which is preliminary data.</text>
</comment>
<proteinExistence type="predicted"/>
<dbReference type="EMBL" id="BMZD01000001">
    <property type="protein sequence ID" value="GGZ86542.1"/>
    <property type="molecule type" value="Genomic_DNA"/>
</dbReference>
<gene>
    <name evidence="1" type="ORF">GCM10011617_01430</name>
</gene>
<accession>A0A918R555</accession>
<dbReference type="AlphaFoldDB" id="A0A918R555"/>
<name>A0A918R555_9SPHN</name>
<dbReference type="Proteomes" id="UP000634139">
    <property type="component" value="Unassembled WGS sequence"/>
</dbReference>
<dbReference type="RefSeq" id="WP_189538508.1">
    <property type="nucleotide sequence ID" value="NZ_BMZD01000001.1"/>
</dbReference>